<dbReference type="InterPro" id="IPR029063">
    <property type="entry name" value="SAM-dependent_MTases_sf"/>
</dbReference>
<evidence type="ECO:0000256" key="6">
    <source>
        <dbReference type="ARBA" id="ARBA00022679"/>
    </source>
</evidence>
<comment type="catalytic activity">
    <reaction evidence="1 8">
        <text>[phosphatase 2A protein]-C-terminal L-leucine + S-adenosyl-L-methionine = [phosphatase 2A protein]-C-terminal L-leucine methyl ester + S-adenosyl-L-homocysteine</text>
        <dbReference type="Rhea" id="RHEA:48544"/>
        <dbReference type="Rhea" id="RHEA-COMP:12134"/>
        <dbReference type="Rhea" id="RHEA-COMP:12135"/>
        <dbReference type="ChEBI" id="CHEBI:57856"/>
        <dbReference type="ChEBI" id="CHEBI:59789"/>
        <dbReference type="ChEBI" id="CHEBI:90516"/>
        <dbReference type="ChEBI" id="CHEBI:90517"/>
        <dbReference type="EC" id="2.1.1.233"/>
    </reaction>
</comment>
<evidence type="ECO:0000256" key="4">
    <source>
        <dbReference type="ARBA" id="ARBA00017497"/>
    </source>
</evidence>
<dbReference type="Proteomes" id="UP000301737">
    <property type="component" value="Unassembled WGS sequence"/>
</dbReference>
<evidence type="ECO:0000256" key="2">
    <source>
        <dbReference type="ARBA" id="ARBA00010703"/>
    </source>
</evidence>
<comment type="caution">
    <text evidence="10">The sequence shown here is derived from an EMBL/GenBank/DDBJ whole genome shotgun (WGS) entry which is preliminary data.</text>
</comment>
<dbReference type="InterPro" id="IPR016651">
    <property type="entry name" value="LCMT1"/>
</dbReference>
<feature type="binding site" evidence="9">
    <location>
        <position position="114"/>
    </location>
    <ligand>
        <name>S-adenosyl-L-methionine</name>
        <dbReference type="ChEBI" id="CHEBI:59789"/>
    </ligand>
</feature>
<protein>
    <recommendedName>
        <fullName evidence="4 8">Leucine carboxyl methyltransferase 1</fullName>
        <ecNumber evidence="3 8">2.1.1.233</ecNumber>
    </recommendedName>
</protein>
<comment type="function">
    <text evidence="8">Methylates the carboxyl group of the C-terminal leucine residue of protein phosphatase 2A catalytic subunits to form alpha-leucine ester residues.</text>
</comment>
<dbReference type="GO" id="GO:0018423">
    <property type="term" value="F:protein C-terminal leucine carboxyl O-methyltransferase activity"/>
    <property type="evidence" value="ECO:0007669"/>
    <property type="project" value="UniProtKB-EC"/>
</dbReference>
<dbReference type="EC" id="2.1.1.233" evidence="3 8"/>
<dbReference type="PIRSF" id="PIRSF016305">
    <property type="entry name" value="LCM_mtfrase"/>
    <property type="match status" value="1"/>
</dbReference>
<dbReference type="AlphaFoldDB" id="A0A4C2E572"/>
<dbReference type="Gene3D" id="3.40.50.150">
    <property type="entry name" value="Vaccinia Virus protein VP39"/>
    <property type="match status" value="1"/>
</dbReference>
<dbReference type="Pfam" id="PF04072">
    <property type="entry name" value="LCM"/>
    <property type="match status" value="1"/>
</dbReference>
<gene>
    <name evidence="10" type="primary">PPM1</name>
    <name evidence="10" type="ORF">ZYGM_003592</name>
</gene>
<dbReference type="OrthoDB" id="203237at2759"/>
<dbReference type="PANTHER" id="PTHR13600">
    <property type="entry name" value="LEUCINE CARBOXYL METHYLTRANSFERASE"/>
    <property type="match status" value="1"/>
</dbReference>
<evidence type="ECO:0000256" key="5">
    <source>
        <dbReference type="ARBA" id="ARBA00022603"/>
    </source>
</evidence>
<evidence type="ECO:0000256" key="3">
    <source>
        <dbReference type="ARBA" id="ARBA00012834"/>
    </source>
</evidence>
<evidence type="ECO:0000256" key="7">
    <source>
        <dbReference type="ARBA" id="ARBA00022691"/>
    </source>
</evidence>
<name>A0A4C2E572_9SACH</name>
<evidence type="ECO:0000256" key="8">
    <source>
        <dbReference type="PIRNR" id="PIRNR016305"/>
    </source>
</evidence>
<evidence type="ECO:0000313" key="11">
    <source>
        <dbReference type="Proteomes" id="UP000301737"/>
    </source>
</evidence>
<proteinExistence type="inferred from homology"/>
<comment type="similarity">
    <text evidence="2 8">Belongs to the methyltransferase superfamily. LCMT family.</text>
</comment>
<organism evidence="10 11">
    <name type="scientific">Zygosaccharomyces mellis</name>
    <dbReference type="NCBI Taxonomy" id="42258"/>
    <lineage>
        <taxon>Eukaryota</taxon>
        <taxon>Fungi</taxon>
        <taxon>Dikarya</taxon>
        <taxon>Ascomycota</taxon>
        <taxon>Saccharomycotina</taxon>
        <taxon>Saccharomycetes</taxon>
        <taxon>Saccharomycetales</taxon>
        <taxon>Saccharomycetaceae</taxon>
        <taxon>Zygosaccharomyces</taxon>
    </lineage>
</organism>
<feature type="binding site" evidence="9">
    <location>
        <begin position="208"/>
        <end position="209"/>
    </location>
    <ligand>
        <name>S-adenosyl-L-methionine</name>
        <dbReference type="ChEBI" id="CHEBI:59789"/>
    </ligand>
</feature>
<accession>A0A4C2E572</accession>
<keyword evidence="11" id="KW-1185">Reference proteome</keyword>
<dbReference type="PANTHER" id="PTHR13600:SF21">
    <property type="entry name" value="LEUCINE CARBOXYL METHYLTRANSFERASE 1"/>
    <property type="match status" value="1"/>
</dbReference>
<keyword evidence="7 8" id="KW-0949">S-adenosyl-L-methionine</keyword>
<feature type="binding site" evidence="9">
    <location>
        <position position="141"/>
    </location>
    <ligand>
        <name>S-adenosyl-L-methionine</name>
        <dbReference type="ChEBI" id="CHEBI:59789"/>
    </ligand>
</feature>
<keyword evidence="6 8" id="KW-0808">Transferase</keyword>
<dbReference type="EMBL" id="BIMX01000003">
    <property type="protein sequence ID" value="GCE97889.1"/>
    <property type="molecule type" value="Genomic_DNA"/>
</dbReference>
<dbReference type="SUPFAM" id="SSF53335">
    <property type="entry name" value="S-adenosyl-L-methionine-dependent methyltransferases"/>
    <property type="match status" value="1"/>
</dbReference>
<reference evidence="10 11" key="1">
    <citation type="submission" date="2019-01" db="EMBL/GenBank/DDBJ databases">
        <title>Draft Genome Sequencing of Zygosaccharomyces mellis Ca-7.</title>
        <authorList>
            <person name="Shiwa Y."/>
            <person name="Kanesaki Y."/>
            <person name="Ishige T."/>
            <person name="Mura K."/>
            <person name="Hori T."/>
            <person name="Tamura T."/>
        </authorList>
    </citation>
    <scope>NUCLEOTIDE SEQUENCE [LARGE SCALE GENOMIC DNA]</scope>
    <source>
        <strain evidence="10 11">Ca-7</strain>
    </source>
</reference>
<evidence type="ECO:0000256" key="9">
    <source>
        <dbReference type="PIRSR" id="PIRSR016305-1"/>
    </source>
</evidence>
<keyword evidence="5 8" id="KW-0489">Methyltransferase</keyword>
<evidence type="ECO:0000313" key="10">
    <source>
        <dbReference type="EMBL" id="GCE97889.1"/>
    </source>
</evidence>
<feature type="binding site" evidence="9">
    <location>
        <position position="234"/>
    </location>
    <ligand>
        <name>S-adenosyl-L-methionine</name>
        <dbReference type="ChEBI" id="CHEBI:59789"/>
    </ligand>
</feature>
<evidence type="ECO:0000256" key="1">
    <source>
        <dbReference type="ARBA" id="ARBA00000724"/>
    </source>
</evidence>
<sequence>MSMGNNSDDNQELFNSKYILTDICCWNSVQSVESMERIVQQTDYDALSCRVSAINKGYLPSPCYQLEKCKYLGYKEIHLEYLNGLRQVSRRIYGKVAKSLQSSYPVMNYGTYLRTVSIDTELNGILSKIGKEQRVQIIDLGSGSDLRMIPLLHNYPNLKFIDVDYAESTKVKSKVLWGTPSLRELLKLQEPQVDQLVRSDIYELLSCDLNDLNETCAKLDEVTDVNIPTIIITECVLCYMTQDTSQRLIDRLTNLYKIGYWISYDPIGGAHENDRFGTIMQANLRDSRSLEMPTLMIFNSKEKYADRFSPLETSIQNMWEIFSRIPQDEIKRLKSLQFLDELEELKIMQTHYVFCKVHWGDV</sequence>
<dbReference type="GO" id="GO:0032259">
    <property type="term" value="P:methylation"/>
    <property type="evidence" value="ECO:0007669"/>
    <property type="project" value="UniProtKB-KW"/>
</dbReference>
<dbReference type="InterPro" id="IPR007213">
    <property type="entry name" value="Ppm1/Ppm2/Tcmp"/>
</dbReference>